<name>A0A8J6L735_TENMO</name>
<dbReference type="PANTHER" id="PTHR31649">
    <property type="entry name" value="AGAP009604-PA"/>
    <property type="match status" value="1"/>
</dbReference>
<reference evidence="1" key="1">
    <citation type="journal article" date="2020" name="J Insects Food Feed">
        <title>The yellow mealworm (Tenebrio molitor) genome: a resource for the emerging insects as food and feed industry.</title>
        <authorList>
            <person name="Eriksson T."/>
            <person name="Andere A."/>
            <person name="Kelstrup H."/>
            <person name="Emery V."/>
            <person name="Picard C."/>
        </authorList>
    </citation>
    <scope>NUCLEOTIDE SEQUENCE</scope>
    <source>
        <strain evidence="1">Stoneville</strain>
        <tissue evidence="1">Whole head</tissue>
    </source>
</reference>
<organism evidence="1 2">
    <name type="scientific">Tenebrio molitor</name>
    <name type="common">Yellow mealworm beetle</name>
    <dbReference type="NCBI Taxonomy" id="7067"/>
    <lineage>
        <taxon>Eukaryota</taxon>
        <taxon>Metazoa</taxon>
        <taxon>Ecdysozoa</taxon>
        <taxon>Arthropoda</taxon>
        <taxon>Hexapoda</taxon>
        <taxon>Insecta</taxon>
        <taxon>Pterygota</taxon>
        <taxon>Neoptera</taxon>
        <taxon>Endopterygota</taxon>
        <taxon>Coleoptera</taxon>
        <taxon>Polyphaga</taxon>
        <taxon>Cucujiformia</taxon>
        <taxon>Tenebrionidae</taxon>
        <taxon>Tenebrio</taxon>
    </lineage>
</organism>
<reference evidence="1" key="2">
    <citation type="submission" date="2021-08" db="EMBL/GenBank/DDBJ databases">
        <authorList>
            <person name="Eriksson T."/>
        </authorList>
    </citation>
    <scope>NUCLEOTIDE SEQUENCE</scope>
    <source>
        <strain evidence="1">Stoneville</strain>
        <tissue evidence="1">Whole head</tissue>
    </source>
</reference>
<dbReference type="PANTHER" id="PTHR31649:SF10">
    <property type="entry name" value="IP19903P-RELATED"/>
    <property type="match status" value="1"/>
</dbReference>
<protein>
    <submittedName>
        <fullName evidence="1">Uncharacterized protein</fullName>
    </submittedName>
</protein>
<dbReference type="EMBL" id="JABDTM020025821">
    <property type="protein sequence ID" value="KAH0812739.1"/>
    <property type="molecule type" value="Genomic_DNA"/>
</dbReference>
<keyword evidence="2" id="KW-1185">Reference proteome</keyword>
<comment type="caution">
    <text evidence="1">The sequence shown here is derived from an EMBL/GenBank/DDBJ whole genome shotgun (WGS) entry which is preliminary data.</text>
</comment>
<evidence type="ECO:0000313" key="1">
    <source>
        <dbReference type="EMBL" id="KAH0812739.1"/>
    </source>
</evidence>
<dbReference type="AlphaFoldDB" id="A0A8J6L735"/>
<accession>A0A8J6L735</accession>
<proteinExistence type="predicted"/>
<sequence length="172" mass="19164">MSHLAFVFGSRSCMVAGYGWREYTGEVPEDAIVGGKDSNGTGIYIGQAYVRNMGLVVVQITPGVREVFAPIHGVEKIDKYIKILCGLQQNVYWMSSDPSNIHSDLIDKEAVVGGHEDDWGYTSIGRINYQGDINIGKINTFSIEEAYLFFINNGTEQEVTTSYEILMYDDKV</sequence>
<dbReference type="Proteomes" id="UP000719412">
    <property type="component" value="Unassembled WGS sequence"/>
</dbReference>
<evidence type="ECO:0000313" key="2">
    <source>
        <dbReference type="Proteomes" id="UP000719412"/>
    </source>
</evidence>
<gene>
    <name evidence="1" type="ORF">GEV33_010051</name>
</gene>